<gene>
    <name evidence="1" type="ORF">J2S66_001947</name>
</gene>
<accession>A0ABU1PTH0</accession>
<dbReference type="RefSeq" id="WP_310306380.1">
    <property type="nucleotide sequence ID" value="NZ_BAAAXB010000001.1"/>
</dbReference>
<evidence type="ECO:0000313" key="1">
    <source>
        <dbReference type="EMBL" id="MDR6593563.1"/>
    </source>
</evidence>
<name>A0ABU1PTH0_9PSEU</name>
<dbReference type="Proteomes" id="UP001268819">
    <property type="component" value="Unassembled WGS sequence"/>
</dbReference>
<reference evidence="1 2" key="1">
    <citation type="submission" date="2023-07" db="EMBL/GenBank/DDBJ databases">
        <title>Sequencing the genomes of 1000 actinobacteria strains.</title>
        <authorList>
            <person name="Klenk H.-P."/>
        </authorList>
    </citation>
    <scope>NUCLEOTIDE SEQUENCE [LARGE SCALE GENOMIC DNA]</scope>
    <source>
        <strain evidence="1 2">DSM 43749</strain>
    </source>
</reference>
<protein>
    <submittedName>
        <fullName evidence="1">Uncharacterized protein</fullName>
    </submittedName>
</protein>
<comment type="caution">
    <text evidence="1">The sequence shown here is derived from an EMBL/GenBank/DDBJ whole genome shotgun (WGS) entry which is preliminary data.</text>
</comment>
<organism evidence="1 2">
    <name type="scientific">Saccharothrix longispora</name>
    <dbReference type="NCBI Taxonomy" id="33920"/>
    <lineage>
        <taxon>Bacteria</taxon>
        <taxon>Bacillati</taxon>
        <taxon>Actinomycetota</taxon>
        <taxon>Actinomycetes</taxon>
        <taxon>Pseudonocardiales</taxon>
        <taxon>Pseudonocardiaceae</taxon>
        <taxon>Saccharothrix</taxon>
    </lineage>
</organism>
<keyword evidence="2" id="KW-1185">Reference proteome</keyword>
<sequence length="88" mass="9309">MLAVRGCRTLTGRSVPARADGCPDERTATLATVEGRFGGGEVLVQARIDLCRPRRDGGIDVDGRSTATVTTAGSPEVTDWLFFGWANA</sequence>
<proteinExistence type="predicted"/>
<dbReference type="EMBL" id="JAVDSG010000001">
    <property type="protein sequence ID" value="MDR6593563.1"/>
    <property type="molecule type" value="Genomic_DNA"/>
</dbReference>
<evidence type="ECO:0000313" key="2">
    <source>
        <dbReference type="Proteomes" id="UP001268819"/>
    </source>
</evidence>